<protein>
    <recommendedName>
        <fullName evidence="8">Ig-like domain-containing protein</fullName>
    </recommendedName>
</protein>
<feature type="signal peptide" evidence="7">
    <location>
        <begin position="1"/>
        <end position="17"/>
    </location>
</feature>
<evidence type="ECO:0000313" key="10">
    <source>
        <dbReference type="Proteomes" id="UP001187343"/>
    </source>
</evidence>
<dbReference type="PROSITE" id="PS50835">
    <property type="entry name" value="IG_LIKE"/>
    <property type="match status" value="1"/>
</dbReference>
<gene>
    <name evidence="9" type="ORF">Q8A67_000316</name>
</gene>
<evidence type="ECO:0000259" key="8">
    <source>
        <dbReference type="PROSITE" id="PS50835"/>
    </source>
</evidence>
<dbReference type="Gene3D" id="2.60.40.10">
    <property type="entry name" value="Immunoglobulins"/>
    <property type="match status" value="1"/>
</dbReference>
<keyword evidence="5" id="KW-0675">Receptor</keyword>
<evidence type="ECO:0000256" key="3">
    <source>
        <dbReference type="ARBA" id="ARBA00022989"/>
    </source>
</evidence>
<evidence type="ECO:0000256" key="2">
    <source>
        <dbReference type="ARBA" id="ARBA00022692"/>
    </source>
</evidence>
<evidence type="ECO:0000256" key="1">
    <source>
        <dbReference type="ARBA" id="ARBA00004370"/>
    </source>
</evidence>
<keyword evidence="3" id="KW-1133">Transmembrane helix</keyword>
<feature type="domain" description="Ig-like" evidence="8">
    <location>
        <begin position="19"/>
        <end position="124"/>
    </location>
</feature>
<comment type="subcellular location">
    <subcellularLocation>
        <location evidence="1">Membrane</location>
    </subcellularLocation>
</comment>
<dbReference type="SUPFAM" id="SSF48726">
    <property type="entry name" value="Immunoglobulin"/>
    <property type="match status" value="1"/>
</dbReference>
<dbReference type="InterPro" id="IPR036179">
    <property type="entry name" value="Ig-like_dom_sf"/>
</dbReference>
<keyword evidence="7" id="KW-0732">Signal</keyword>
<dbReference type="Proteomes" id="UP001187343">
    <property type="component" value="Unassembled WGS sequence"/>
</dbReference>
<dbReference type="InterPro" id="IPR051117">
    <property type="entry name" value="TRG_var/const_region"/>
</dbReference>
<evidence type="ECO:0000256" key="6">
    <source>
        <dbReference type="ARBA" id="ARBA00023319"/>
    </source>
</evidence>
<dbReference type="AlphaFoldDB" id="A0AA88Q7A3"/>
<keyword evidence="2" id="KW-0812">Transmembrane</keyword>
<dbReference type="Pfam" id="PF07686">
    <property type="entry name" value="V-set"/>
    <property type="match status" value="1"/>
</dbReference>
<evidence type="ECO:0000313" key="9">
    <source>
        <dbReference type="EMBL" id="KAK2915942.1"/>
    </source>
</evidence>
<dbReference type="InterPro" id="IPR013106">
    <property type="entry name" value="Ig_V-set"/>
</dbReference>
<sequence>MLTAFIFLIITLSCVSGATVVTQSPPLITVSKGQTTSLVCNTGSSTDGGRWFKQVAGDTPQFVLNSYHGWSSPTYGSGFSSSKFTVSYPTQSDCHLSINNVDVDDSAVYYCNTWDDSAKEWVSQ</sequence>
<dbReference type="InterPro" id="IPR013783">
    <property type="entry name" value="Ig-like_fold"/>
</dbReference>
<accession>A0AA88Q7A3</accession>
<name>A0AA88Q7A3_9TELE</name>
<proteinExistence type="predicted"/>
<feature type="chain" id="PRO_5041657424" description="Ig-like domain-containing protein" evidence="7">
    <location>
        <begin position="18"/>
        <end position="124"/>
    </location>
</feature>
<evidence type="ECO:0000256" key="5">
    <source>
        <dbReference type="ARBA" id="ARBA00023170"/>
    </source>
</evidence>
<dbReference type="InterPro" id="IPR003599">
    <property type="entry name" value="Ig_sub"/>
</dbReference>
<dbReference type="InterPro" id="IPR007110">
    <property type="entry name" value="Ig-like_dom"/>
</dbReference>
<keyword evidence="6" id="KW-0393">Immunoglobulin domain</keyword>
<reference evidence="9" key="1">
    <citation type="submission" date="2023-08" db="EMBL/GenBank/DDBJ databases">
        <title>Chromosome-level Genome Assembly of mud carp (Cirrhinus molitorella).</title>
        <authorList>
            <person name="Liu H."/>
        </authorList>
    </citation>
    <scope>NUCLEOTIDE SEQUENCE</scope>
    <source>
        <strain evidence="9">Prfri</strain>
        <tissue evidence="9">Muscle</tissue>
    </source>
</reference>
<evidence type="ECO:0000256" key="4">
    <source>
        <dbReference type="ARBA" id="ARBA00023136"/>
    </source>
</evidence>
<organism evidence="9 10">
    <name type="scientific">Cirrhinus molitorella</name>
    <name type="common">mud carp</name>
    <dbReference type="NCBI Taxonomy" id="172907"/>
    <lineage>
        <taxon>Eukaryota</taxon>
        <taxon>Metazoa</taxon>
        <taxon>Chordata</taxon>
        <taxon>Craniata</taxon>
        <taxon>Vertebrata</taxon>
        <taxon>Euteleostomi</taxon>
        <taxon>Actinopterygii</taxon>
        <taxon>Neopterygii</taxon>
        <taxon>Teleostei</taxon>
        <taxon>Ostariophysi</taxon>
        <taxon>Cypriniformes</taxon>
        <taxon>Cyprinidae</taxon>
        <taxon>Labeoninae</taxon>
        <taxon>Labeonini</taxon>
        <taxon>Cirrhinus</taxon>
    </lineage>
</organism>
<dbReference type="GO" id="GO:0016020">
    <property type="term" value="C:membrane"/>
    <property type="evidence" value="ECO:0007669"/>
    <property type="project" value="UniProtKB-SubCell"/>
</dbReference>
<dbReference type="SMART" id="SM00409">
    <property type="entry name" value="IG"/>
    <property type="match status" value="1"/>
</dbReference>
<keyword evidence="4" id="KW-0472">Membrane</keyword>
<evidence type="ECO:0000256" key="7">
    <source>
        <dbReference type="SAM" id="SignalP"/>
    </source>
</evidence>
<keyword evidence="10" id="KW-1185">Reference proteome</keyword>
<dbReference type="EMBL" id="JAUYZG010000001">
    <property type="protein sequence ID" value="KAK2915942.1"/>
    <property type="molecule type" value="Genomic_DNA"/>
</dbReference>
<dbReference type="CDD" id="cd00099">
    <property type="entry name" value="IgV"/>
    <property type="match status" value="1"/>
</dbReference>
<dbReference type="PANTHER" id="PTHR19256">
    <property type="entry name" value="T-CELL RECEPTOR GAMMA CHAIN"/>
    <property type="match status" value="1"/>
</dbReference>
<comment type="caution">
    <text evidence="9">The sequence shown here is derived from an EMBL/GenBank/DDBJ whole genome shotgun (WGS) entry which is preliminary data.</text>
</comment>
<dbReference type="PANTHER" id="PTHR19256:SF65">
    <property type="entry name" value="T CELL RECEPTOR GAMMA CONSTANT 1-RELATED"/>
    <property type="match status" value="1"/>
</dbReference>